<accession>A0ACB7XTV4</accession>
<evidence type="ECO:0000313" key="1">
    <source>
        <dbReference type="EMBL" id="KAH7844316.1"/>
    </source>
</evidence>
<reference evidence="1 2" key="1">
    <citation type="journal article" date="2021" name="Hortic Res">
        <title>High-quality reference genome and annotation aids understanding of berry development for evergreen blueberry (Vaccinium darrowii).</title>
        <authorList>
            <person name="Yu J."/>
            <person name="Hulse-Kemp A.M."/>
            <person name="Babiker E."/>
            <person name="Staton M."/>
        </authorList>
    </citation>
    <scope>NUCLEOTIDE SEQUENCE [LARGE SCALE GENOMIC DNA]</scope>
    <source>
        <strain evidence="2">cv. NJ 8807/NJ 8810</strain>
        <tissue evidence="1">Young leaf</tissue>
    </source>
</reference>
<name>A0ACB7XTV4_9ERIC</name>
<gene>
    <name evidence="1" type="ORF">Vadar_026784</name>
</gene>
<proteinExistence type="predicted"/>
<evidence type="ECO:0000313" key="2">
    <source>
        <dbReference type="Proteomes" id="UP000828048"/>
    </source>
</evidence>
<comment type="caution">
    <text evidence="1">The sequence shown here is derived from an EMBL/GenBank/DDBJ whole genome shotgun (WGS) entry which is preliminary data.</text>
</comment>
<protein>
    <submittedName>
        <fullName evidence="1">Uncharacterized protein</fullName>
    </submittedName>
</protein>
<keyword evidence="2" id="KW-1185">Reference proteome</keyword>
<dbReference type="EMBL" id="CM037151">
    <property type="protein sequence ID" value="KAH7844316.1"/>
    <property type="molecule type" value="Genomic_DNA"/>
</dbReference>
<sequence>MTCHQCGQPGHIRQHCPNPKTLPRPQSRVQGTSGACFGCGGFGHVARHYPQRGGTRSESGSVQQPRPSSGFGRPPQRGAHTQTHYRQTTSGQGSQVDRGASSSTPVQTTSGRAFAISASTPPPPHPTSQTPESSVVWGTFLLFNSFAKVLFDSGASHSFIVASFVLVLGLETEELSPPLFVDTPLGGRAPLDRVCRGCELVILDRRFEFDFIVLGMSGFDLILGMDWLSTYRATIDCFKRRVRICTPEGGCFEFFGERREPFEPYLYEPRDRGSIACLLASLTLDDDSSTRGELPRVVCDF</sequence>
<organism evidence="1 2">
    <name type="scientific">Vaccinium darrowii</name>
    <dbReference type="NCBI Taxonomy" id="229202"/>
    <lineage>
        <taxon>Eukaryota</taxon>
        <taxon>Viridiplantae</taxon>
        <taxon>Streptophyta</taxon>
        <taxon>Embryophyta</taxon>
        <taxon>Tracheophyta</taxon>
        <taxon>Spermatophyta</taxon>
        <taxon>Magnoliopsida</taxon>
        <taxon>eudicotyledons</taxon>
        <taxon>Gunneridae</taxon>
        <taxon>Pentapetalae</taxon>
        <taxon>asterids</taxon>
        <taxon>Ericales</taxon>
        <taxon>Ericaceae</taxon>
        <taxon>Vaccinioideae</taxon>
        <taxon>Vaccinieae</taxon>
        <taxon>Vaccinium</taxon>
    </lineage>
</organism>
<dbReference type="Proteomes" id="UP000828048">
    <property type="component" value="Chromosome 1"/>
</dbReference>